<dbReference type="GO" id="GO:0008270">
    <property type="term" value="F:zinc ion binding"/>
    <property type="evidence" value="ECO:0007669"/>
    <property type="project" value="InterPro"/>
</dbReference>
<evidence type="ECO:0000313" key="7">
    <source>
        <dbReference type="EMBL" id="OHA63909.1"/>
    </source>
</evidence>
<dbReference type="SUPFAM" id="SSF53927">
    <property type="entry name" value="Cytidine deaminase-like"/>
    <property type="match status" value="1"/>
</dbReference>
<proteinExistence type="inferred from homology"/>
<dbReference type="InterPro" id="IPR016193">
    <property type="entry name" value="Cytidine_deaminase-like"/>
</dbReference>
<dbReference type="Proteomes" id="UP000178170">
    <property type="component" value="Unassembled WGS sequence"/>
</dbReference>
<evidence type="ECO:0000256" key="1">
    <source>
        <dbReference type="ARBA" id="ARBA00001947"/>
    </source>
</evidence>
<evidence type="ECO:0000256" key="5">
    <source>
        <dbReference type="ARBA" id="ARBA00022833"/>
    </source>
</evidence>
<gene>
    <name evidence="7" type="ORF">A2843_01180</name>
</gene>
<dbReference type="CDD" id="cd01286">
    <property type="entry name" value="deoxycytidylate_deaminase"/>
    <property type="match status" value="1"/>
</dbReference>
<name>A0A1G2QUT1_9BACT</name>
<keyword evidence="3" id="KW-0479">Metal-binding</keyword>
<evidence type="ECO:0000259" key="6">
    <source>
        <dbReference type="PROSITE" id="PS51747"/>
    </source>
</evidence>
<evidence type="ECO:0000256" key="4">
    <source>
        <dbReference type="ARBA" id="ARBA00022801"/>
    </source>
</evidence>
<dbReference type="InterPro" id="IPR015517">
    <property type="entry name" value="dCMP_deaminase-rel"/>
</dbReference>
<dbReference type="Pfam" id="PF00383">
    <property type="entry name" value="dCMP_cyt_deam_1"/>
    <property type="match status" value="1"/>
</dbReference>
<dbReference type="Gene3D" id="3.40.140.10">
    <property type="entry name" value="Cytidine Deaminase, domain 2"/>
    <property type="match status" value="1"/>
</dbReference>
<evidence type="ECO:0000313" key="8">
    <source>
        <dbReference type="Proteomes" id="UP000178170"/>
    </source>
</evidence>
<sequence length="165" mass="18737">MENNIQEHIPRPTWDEYFMMLTKLVAVMATCPKRRVGAVIVKNKRILTTGFNGAPPGMPHCTEVGCLSFEGEGSSCRRVLHAEQNAVLQDSRNLEGATLYTTFLPCVDCMKEIVTAKIAEVVYEEEYPGTKPRYTYAKEFAQTTPVRLRKIPPVDIMRVLTRYYS</sequence>
<dbReference type="PANTHER" id="PTHR11086">
    <property type="entry name" value="DEOXYCYTIDYLATE DEAMINASE-RELATED"/>
    <property type="match status" value="1"/>
</dbReference>
<feature type="domain" description="CMP/dCMP-type deaminase" evidence="6">
    <location>
        <begin position="13"/>
        <end position="141"/>
    </location>
</feature>
<organism evidence="7 8">
    <name type="scientific">Candidatus Wildermuthbacteria bacterium RIFCSPHIGHO2_01_FULL_48_27b</name>
    <dbReference type="NCBI Taxonomy" id="1802447"/>
    <lineage>
        <taxon>Bacteria</taxon>
        <taxon>Candidatus Wildermuthiibacteriota</taxon>
    </lineage>
</organism>
<dbReference type="GO" id="GO:0005737">
    <property type="term" value="C:cytoplasm"/>
    <property type="evidence" value="ECO:0007669"/>
    <property type="project" value="TreeGrafter"/>
</dbReference>
<dbReference type="GO" id="GO:0004132">
    <property type="term" value="F:dCMP deaminase activity"/>
    <property type="evidence" value="ECO:0007669"/>
    <property type="project" value="TreeGrafter"/>
</dbReference>
<accession>A0A1G2QUT1</accession>
<comment type="similarity">
    <text evidence="2">Belongs to the cytidine and deoxycytidylate deaminase family.</text>
</comment>
<comment type="cofactor">
    <cofactor evidence="1">
        <name>Zn(2+)</name>
        <dbReference type="ChEBI" id="CHEBI:29105"/>
    </cofactor>
</comment>
<dbReference type="InterPro" id="IPR016192">
    <property type="entry name" value="APOBEC/CMP_deaminase_Zn-bd"/>
</dbReference>
<dbReference type="EMBL" id="MHTS01000024">
    <property type="protein sequence ID" value="OHA63909.1"/>
    <property type="molecule type" value="Genomic_DNA"/>
</dbReference>
<keyword evidence="4" id="KW-0378">Hydrolase</keyword>
<dbReference type="InterPro" id="IPR035105">
    <property type="entry name" value="Deoxycytidylate_deaminase_dom"/>
</dbReference>
<evidence type="ECO:0000256" key="3">
    <source>
        <dbReference type="ARBA" id="ARBA00022723"/>
    </source>
</evidence>
<protein>
    <recommendedName>
        <fullName evidence="6">CMP/dCMP-type deaminase domain-containing protein</fullName>
    </recommendedName>
</protein>
<dbReference type="InterPro" id="IPR002125">
    <property type="entry name" value="CMP_dCMP_dom"/>
</dbReference>
<evidence type="ECO:0000256" key="2">
    <source>
        <dbReference type="ARBA" id="ARBA00006576"/>
    </source>
</evidence>
<comment type="caution">
    <text evidence="7">The sequence shown here is derived from an EMBL/GenBank/DDBJ whole genome shotgun (WGS) entry which is preliminary data.</text>
</comment>
<keyword evidence="5" id="KW-0862">Zinc</keyword>
<dbReference type="PROSITE" id="PS00903">
    <property type="entry name" value="CYT_DCMP_DEAMINASES_1"/>
    <property type="match status" value="1"/>
</dbReference>
<reference evidence="7 8" key="1">
    <citation type="journal article" date="2016" name="Nat. Commun.">
        <title>Thousands of microbial genomes shed light on interconnected biogeochemical processes in an aquifer system.</title>
        <authorList>
            <person name="Anantharaman K."/>
            <person name="Brown C.T."/>
            <person name="Hug L.A."/>
            <person name="Sharon I."/>
            <person name="Castelle C.J."/>
            <person name="Probst A.J."/>
            <person name="Thomas B.C."/>
            <person name="Singh A."/>
            <person name="Wilkins M.J."/>
            <person name="Karaoz U."/>
            <person name="Brodie E.L."/>
            <person name="Williams K.H."/>
            <person name="Hubbard S.S."/>
            <person name="Banfield J.F."/>
        </authorList>
    </citation>
    <scope>NUCLEOTIDE SEQUENCE [LARGE SCALE GENOMIC DNA]</scope>
</reference>
<dbReference type="PROSITE" id="PS51747">
    <property type="entry name" value="CYT_DCMP_DEAMINASES_2"/>
    <property type="match status" value="1"/>
</dbReference>
<dbReference type="PANTHER" id="PTHR11086:SF18">
    <property type="entry name" value="DEOXYCYTIDYLATE DEAMINASE"/>
    <property type="match status" value="1"/>
</dbReference>
<dbReference type="AlphaFoldDB" id="A0A1G2QUT1"/>